<evidence type="ECO:0000313" key="2">
    <source>
        <dbReference type="EMBL" id="GAA0258415.1"/>
    </source>
</evidence>
<organism evidence="2 3">
    <name type="scientific">Rhodanobacter caeni</name>
    <dbReference type="NCBI Taxonomy" id="657654"/>
    <lineage>
        <taxon>Bacteria</taxon>
        <taxon>Pseudomonadati</taxon>
        <taxon>Pseudomonadota</taxon>
        <taxon>Gammaproteobacteria</taxon>
        <taxon>Lysobacterales</taxon>
        <taxon>Rhodanobacteraceae</taxon>
        <taxon>Rhodanobacter</taxon>
    </lineage>
</organism>
<dbReference type="NCBIfam" id="TIGR02595">
    <property type="entry name" value="PEP_CTERM"/>
    <property type="match status" value="1"/>
</dbReference>
<keyword evidence="1" id="KW-0732">Signal</keyword>
<keyword evidence="3" id="KW-1185">Reference proteome</keyword>
<proteinExistence type="predicted"/>
<evidence type="ECO:0000313" key="3">
    <source>
        <dbReference type="Proteomes" id="UP001500657"/>
    </source>
</evidence>
<comment type="caution">
    <text evidence="2">The sequence shown here is derived from an EMBL/GenBank/DDBJ whole genome shotgun (WGS) entry which is preliminary data.</text>
</comment>
<dbReference type="Proteomes" id="UP001500657">
    <property type="component" value="Unassembled WGS sequence"/>
</dbReference>
<dbReference type="EMBL" id="BAAAFO010000003">
    <property type="protein sequence ID" value="GAA0258415.1"/>
    <property type="molecule type" value="Genomic_DNA"/>
</dbReference>
<evidence type="ECO:0000256" key="1">
    <source>
        <dbReference type="SAM" id="SignalP"/>
    </source>
</evidence>
<name>A0ABN0UQK7_9GAMM</name>
<feature type="chain" id="PRO_5045121529" description="PEP-CTERM protein-sorting domain-containing protein" evidence="1">
    <location>
        <begin position="27"/>
        <end position="274"/>
    </location>
</feature>
<gene>
    <name evidence="2" type="ORF">GCM10009126_24640</name>
</gene>
<sequence length="274" mass="27689">MMKKKVIGVALAGALALGAWSGAAMASPITVGGITWDPANGADLTVQAIDFRESSVSAVGDVLTGYGRIGSINGADQSVFCSGCSLNFTFQYTVSAIEGDALNPKVVFDGGLINFYVDPSGGFDVADPSSAGSATGPLWLSLTGHAAPFTGFSAVGDLYSNINGPIAAPGSLSGGFGLLDVAGGAAGYWMDTNSRADGADFDLSSSFSFKPYDQCTGPSSDPTNICYYPIVGTGTLTGQTLAVPEPGPIGMLGVGLGLMGLLLRRRSKESELGA</sequence>
<reference evidence="2 3" key="1">
    <citation type="journal article" date="2019" name="Int. J. Syst. Evol. Microbiol.">
        <title>The Global Catalogue of Microorganisms (GCM) 10K type strain sequencing project: providing services to taxonomists for standard genome sequencing and annotation.</title>
        <authorList>
            <consortium name="The Broad Institute Genomics Platform"/>
            <consortium name="The Broad Institute Genome Sequencing Center for Infectious Disease"/>
            <person name="Wu L."/>
            <person name="Ma J."/>
        </authorList>
    </citation>
    <scope>NUCLEOTIDE SEQUENCE [LARGE SCALE GENOMIC DNA]</scope>
    <source>
        <strain evidence="2 3">JCM 16242</strain>
    </source>
</reference>
<feature type="signal peptide" evidence="1">
    <location>
        <begin position="1"/>
        <end position="26"/>
    </location>
</feature>
<accession>A0ABN0UQK7</accession>
<dbReference type="InterPro" id="IPR013424">
    <property type="entry name" value="Ice-binding_C"/>
</dbReference>
<protein>
    <recommendedName>
        <fullName evidence="4">PEP-CTERM protein-sorting domain-containing protein</fullName>
    </recommendedName>
</protein>
<evidence type="ECO:0008006" key="4">
    <source>
        <dbReference type="Google" id="ProtNLM"/>
    </source>
</evidence>